<name>A0ABR9B974_9RHOO</name>
<protein>
    <submittedName>
        <fullName evidence="3">DUF3597 domain-containing protein</fullName>
    </submittedName>
</protein>
<dbReference type="RefSeq" id="WP_187717655.1">
    <property type="nucleotide sequence ID" value="NZ_JACTAH010000001.1"/>
</dbReference>
<evidence type="ECO:0000256" key="1">
    <source>
        <dbReference type="SAM" id="SignalP"/>
    </source>
</evidence>
<evidence type="ECO:0000259" key="2">
    <source>
        <dbReference type="Pfam" id="PF12200"/>
    </source>
</evidence>
<gene>
    <name evidence="3" type="ORF">IFO67_08440</name>
</gene>
<keyword evidence="4" id="KW-1185">Reference proteome</keyword>
<dbReference type="Pfam" id="PF12200">
    <property type="entry name" value="DUF3597"/>
    <property type="match status" value="1"/>
</dbReference>
<dbReference type="Proteomes" id="UP000603602">
    <property type="component" value="Unassembled WGS sequence"/>
</dbReference>
<proteinExistence type="predicted"/>
<sequence length="132" mass="13517">MGFFSTILAKLGLGEAKAASAPAQAAAPAAPAQAAAAAAAAPAPMAAVDVEAQMERLAAANPQKLNWRTSIVDLLKLLDIDSSLAARKELATELGCPAEMMGDSARMNIWLHKTVLARVAANGGKVPQDLLD</sequence>
<feature type="domain" description="DUF3597" evidence="2">
    <location>
        <begin position="4"/>
        <end position="127"/>
    </location>
</feature>
<evidence type="ECO:0000313" key="3">
    <source>
        <dbReference type="EMBL" id="MBD8502908.1"/>
    </source>
</evidence>
<dbReference type="InterPro" id="IPR022016">
    <property type="entry name" value="DUF3597"/>
</dbReference>
<keyword evidence="1" id="KW-0732">Signal</keyword>
<comment type="caution">
    <text evidence="3">The sequence shown here is derived from an EMBL/GenBank/DDBJ whole genome shotgun (WGS) entry which is preliminary data.</text>
</comment>
<evidence type="ECO:0000313" key="4">
    <source>
        <dbReference type="Proteomes" id="UP000603602"/>
    </source>
</evidence>
<feature type="signal peptide" evidence="1">
    <location>
        <begin position="1"/>
        <end position="25"/>
    </location>
</feature>
<dbReference type="EMBL" id="JACYTO010000001">
    <property type="protein sequence ID" value="MBD8502908.1"/>
    <property type="molecule type" value="Genomic_DNA"/>
</dbReference>
<dbReference type="SUPFAM" id="SSF158634">
    <property type="entry name" value="RPA2825-like"/>
    <property type="match status" value="1"/>
</dbReference>
<organism evidence="3 4">
    <name type="scientific">Thauera sedimentorum</name>
    <dbReference type="NCBI Taxonomy" id="2767595"/>
    <lineage>
        <taxon>Bacteria</taxon>
        <taxon>Pseudomonadati</taxon>
        <taxon>Pseudomonadota</taxon>
        <taxon>Betaproteobacteria</taxon>
        <taxon>Rhodocyclales</taxon>
        <taxon>Zoogloeaceae</taxon>
        <taxon>Thauera</taxon>
    </lineage>
</organism>
<feature type="chain" id="PRO_5047445886" evidence="1">
    <location>
        <begin position="26"/>
        <end position="132"/>
    </location>
</feature>
<accession>A0ABR9B974</accession>
<reference evidence="4" key="1">
    <citation type="submission" date="2023-07" db="EMBL/GenBank/DDBJ databases">
        <title>Thauera sp. CAU 1555 isolated from sand of Yaerae Beach.</title>
        <authorList>
            <person name="Kim W."/>
        </authorList>
    </citation>
    <scope>NUCLEOTIDE SEQUENCE [LARGE SCALE GENOMIC DNA]</scope>
    <source>
        <strain evidence="4">CAU 1555</strain>
    </source>
</reference>